<comment type="caution">
    <text evidence="2">The sequence shown here is derived from an EMBL/GenBank/DDBJ whole genome shotgun (WGS) entry which is preliminary data.</text>
</comment>
<evidence type="ECO:0000313" key="3">
    <source>
        <dbReference type="Proteomes" id="UP000654918"/>
    </source>
</evidence>
<protein>
    <submittedName>
        <fullName evidence="2">Uncharacterized protein</fullName>
    </submittedName>
</protein>
<reference evidence="2" key="1">
    <citation type="journal article" date="2020" name="Phytopathology">
        <title>Genome Sequence Resources of Colletotrichum truncatum, C. plurivorum, C. musicola, and C. sojae: Four Species Pathogenic to Soybean (Glycine max).</title>
        <authorList>
            <person name="Rogerio F."/>
            <person name="Boufleur T.R."/>
            <person name="Ciampi-Guillardi M."/>
            <person name="Sukno S.A."/>
            <person name="Thon M.R."/>
            <person name="Massola Junior N.S."/>
            <person name="Baroncelli R."/>
        </authorList>
    </citation>
    <scope>NUCLEOTIDE SEQUENCE</scope>
    <source>
        <strain evidence="2">LFN00145</strain>
    </source>
</reference>
<gene>
    <name evidence="2" type="ORF">CPLU01_05181</name>
</gene>
<evidence type="ECO:0000313" key="2">
    <source>
        <dbReference type="EMBL" id="KAF6834048.1"/>
    </source>
</evidence>
<dbReference type="AlphaFoldDB" id="A0A8H6NIF3"/>
<sequence length="258" mass="28293">MYEIPYSPGGVVAPAQRLAHNSEAAPGSGSTLDEGIPISRSRGGRRLLRDLGSVRPRTKARPEVARLTRYRAGRAQSPSGRRLRLPHAESERGKGRHRVSGFLITDEGVADVQGARGSKRSAQSGEHCCGIIQGEIPVWEVSVLWRLESGNWTEDCGAWTQERTALCRYGYYVGKTANGPRLAILKPRLHESRPPSLHDWKEYDAPMLPWFGRPLRSSGLCSMAEENDVEKMAAATKRTVRGGTAGAIPDDENGLALW</sequence>
<name>A0A8H6NIF3_9PEZI</name>
<proteinExistence type="predicted"/>
<dbReference type="EMBL" id="WIGO01000052">
    <property type="protein sequence ID" value="KAF6834048.1"/>
    <property type="molecule type" value="Genomic_DNA"/>
</dbReference>
<dbReference type="Proteomes" id="UP000654918">
    <property type="component" value="Unassembled WGS sequence"/>
</dbReference>
<accession>A0A8H6NIF3</accession>
<organism evidence="2 3">
    <name type="scientific">Colletotrichum plurivorum</name>
    <dbReference type="NCBI Taxonomy" id="2175906"/>
    <lineage>
        <taxon>Eukaryota</taxon>
        <taxon>Fungi</taxon>
        <taxon>Dikarya</taxon>
        <taxon>Ascomycota</taxon>
        <taxon>Pezizomycotina</taxon>
        <taxon>Sordariomycetes</taxon>
        <taxon>Hypocreomycetidae</taxon>
        <taxon>Glomerellales</taxon>
        <taxon>Glomerellaceae</taxon>
        <taxon>Colletotrichum</taxon>
        <taxon>Colletotrichum orchidearum species complex</taxon>
    </lineage>
</organism>
<evidence type="ECO:0000256" key="1">
    <source>
        <dbReference type="SAM" id="MobiDB-lite"/>
    </source>
</evidence>
<keyword evidence="3" id="KW-1185">Reference proteome</keyword>
<feature type="region of interest" description="Disordered" evidence="1">
    <location>
        <begin position="72"/>
        <end position="95"/>
    </location>
</feature>